<dbReference type="AlphaFoldDB" id="A0A1I1RHI3"/>
<dbReference type="PANTHER" id="PTHR46093">
    <property type="entry name" value="ACYL-COA-BINDING DOMAIN-CONTAINING PROTEIN 5"/>
    <property type="match status" value="1"/>
</dbReference>
<dbReference type="Pfam" id="PF24996">
    <property type="entry name" value="NANM"/>
    <property type="match status" value="1"/>
</dbReference>
<organism evidence="4 5">
    <name type="scientific">Tropicimonas isoalkanivorans</name>
    <dbReference type="NCBI Taxonomy" id="441112"/>
    <lineage>
        <taxon>Bacteria</taxon>
        <taxon>Pseudomonadati</taxon>
        <taxon>Pseudomonadota</taxon>
        <taxon>Alphaproteobacteria</taxon>
        <taxon>Rhodobacterales</taxon>
        <taxon>Roseobacteraceae</taxon>
        <taxon>Tropicimonas</taxon>
    </lineage>
</organism>
<keyword evidence="2" id="KW-0677">Repeat</keyword>
<dbReference type="Gene3D" id="2.120.10.80">
    <property type="entry name" value="Kelch-type beta propeller"/>
    <property type="match status" value="2"/>
</dbReference>
<evidence type="ECO:0000256" key="2">
    <source>
        <dbReference type="ARBA" id="ARBA00022737"/>
    </source>
</evidence>
<dbReference type="InterPro" id="IPR019936">
    <property type="entry name" value="NanM_proteobact"/>
</dbReference>
<evidence type="ECO:0000313" key="5">
    <source>
        <dbReference type="Proteomes" id="UP000198728"/>
    </source>
</evidence>
<dbReference type="Proteomes" id="UP000198728">
    <property type="component" value="Unassembled WGS sequence"/>
</dbReference>
<dbReference type="RefSeq" id="WP_281244978.1">
    <property type="nucleotide sequence ID" value="NZ_FOLG01000037.1"/>
</dbReference>
<gene>
    <name evidence="4" type="ORF">SAMN04488094_1377</name>
</gene>
<reference evidence="4 5" key="1">
    <citation type="submission" date="2016-10" db="EMBL/GenBank/DDBJ databases">
        <authorList>
            <person name="de Groot N.N."/>
        </authorList>
    </citation>
    <scope>NUCLEOTIDE SEQUENCE [LARGE SCALE GENOMIC DNA]</scope>
    <source>
        <strain evidence="4 5">DSM 19548</strain>
    </source>
</reference>
<dbReference type="PANTHER" id="PTHR46093:SF3">
    <property type="entry name" value="ACYL-COA-BINDING DOMAIN-CONTAINING PROTEIN 4"/>
    <property type="match status" value="1"/>
</dbReference>
<accession>A0A1I1RHI3</accession>
<evidence type="ECO:0000256" key="1">
    <source>
        <dbReference type="ARBA" id="ARBA00022441"/>
    </source>
</evidence>
<sequence>MKCKSYVAGAAMLAAMSGVAMADNWPDLPIGIKNGFAAQVGETLYTGLGSAGQDVYKLDLGNLEAGWQKVAAFAGPAPSQPAAAVSGGKIYVFSGSGNETEDSKSPVVFDTAYRYDPESDSWERLATTVPVGLLGASAVARSDSSIAIFGGYNKQLFDKYLADITAIDKERDPEAWNKTVQDFMGMKPKDYHWNDLVLLYKPETNDWTDLGRTPFLPNTGAALVDLGGDKIALINGEVKPGLRTDMAKTVDFSGEAAEWDQLPPLPSGHSGSRQEGVAGAYAGLVGDALIVAGGANFPGARDAADSGNWFAHDGLSKTWNSDVFMLADGQWTLIGQLPEGLAYGASFSLPEGVLIVGGEDGERNARTDVFLLSVENGAVITTQ</sequence>
<dbReference type="InterPro" id="IPR056734">
    <property type="entry name" value="NANM"/>
</dbReference>
<proteinExistence type="predicted"/>
<dbReference type="InterPro" id="IPR015915">
    <property type="entry name" value="Kelch-typ_b-propeller"/>
</dbReference>
<keyword evidence="3" id="KW-0732">Signal</keyword>
<protein>
    <submittedName>
        <fullName evidence="4">N-acetylneuraminate epimerase</fullName>
    </submittedName>
</protein>
<dbReference type="SUPFAM" id="SSF117281">
    <property type="entry name" value="Kelch motif"/>
    <property type="match status" value="1"/>
</dbReference>
<dbReference type="NCBIfam" id="TIGR03547">
    <property type="entry name" value="muta_rot_YjhT"/>
    <property type="match status" value="1"/>
</dbReference>
<keyword evidence="5" id="KW-1185">Reference proteome</keyword>
<dbReference type="EMBL" id="FOLG01000037">
    <property type="protein sequence ID" value="SFD33785.1"/>
    <property type="molecule type" value="Genomic_DNA"/>
</dbReference>
<feature type="chain" id="PRO_5011515100" evidence="3">
    <location>
        <begin position="23"/>
        <end position="383"/>
    </location>
</feature>
<feature type="signal peptide" evidence="3">
    <location>
        <begin position="1"/>
        <end position="22"/>
    </location>
</feature>
<name>A0A1I1RHI3_9RHOB</name>
<dbReference type="NCBIfam" id="NF010730">
    <property type="entry name" value="PRK14131.1"/>
    <property type="match status" value="1"/>
</dbReference>
<evidence type="ECO:0000256" key="3">
    <source>
        <dbReference type="SAM" id="SignalP"/>
    </source>
</evidence>
<dbReference type="STRING" id="441112.SAMN04488094_1377"/>
<keyword evidence="1" id="KW-0880">Kelch repeat</keyword>
<evidence type="ECO:0000313" key="4">
    <source>
        <dbReference type="EMBL" id="SFD33785.1"/>
    </source>
</evidence>